<keyword evidence="2" id="KW-1185">Reference proteome</keyword>
<name>A0A7W9DQ47_9ACTN</name>
<dbReference type="AlphaFoldDB" id="A0A7W9DQ47"/>
<comment type="caution">
    <text evidence="1">The sequence shown here is derived from an EMBL/GenBank/DDBJ whole genome shotgun (WGS) entry which is preliminary data.</text>
</comment>
<protein>
    <submittedName>
        <fullName evidence="1">Uncharacterized protein</fullName>
    </submittedName>
</protein>
<sequence>MNISATLAAQPDADLHDFASFLATDADRATFWEQIRQARGE</sequence>
<reference evidence="1 2" key="1">
    <citation type="submission" date="2020-08" db="EMBL/GenBank/DDBJ databases">
        <title>Sequencing the genomes of 1000 actinobacteria strains.</title>
        <authorList>
            <person name="Klenk H.-P."/>
        </authorList>
    </citation>
    <scope>NUCLEOTIDE SEQUENCE [LARGE SCALE GENOMIC DNA]</scope>
    <source>
        <strain evidence="1 2">DSM 45790</strain>
    </source>
</reference>
<dbReference type="Proteomes" id="UP000588112">
    <property type="component" value="Unassembled WGS sequence"/>
</dbReference>
<proteinExistence type="predicted"/>
<dbReference type="EMBL" id="JACHBR010000001">
    <property type="protein sequence ID" value="MBB5626649.1"/>
    <property type="molecule type" value="Genomic_DNA"/>
</dbReference>
<accession>A0A7W9DQ47</accession>
<evidence type="ECO:0000313" key="1">
    <source>
        <dbReference type="EMBL" id="MBB5626649.1"/>
    </source>
</evidence>
<dbReference type="RefSeq" id="WP_260324628.1">
    <property type="nucleotide sequence ID" value="NZ_BOOS01000029.1"/>
</dbReference>
<evidence type="ECO:0000313" key="2">
    <source>
        <dbReference type="Proteomes" id="UP000588112"/>
    </source>
</evidence>
<gene>
    <name evidence="1" type="ORF">BJ981_002348</name>
</gene>
<organism evidence="1 2">
    <name type="scientific">Sphaerisporangium krabiense</name>
    <dbReference type="NCBI Taxonomy" id="763782"/>
    <lineage>
        <taxon>Bacteria</taxon>
        <taxon>Bacillati</taxon>
        <taxon>Actinomycetota</taxon>
        <taxon>Actinomycetes</taxon>
        <taxon>Streptosporangiales</taxon>
        <taxon>Streptosporangiaceae</taxon>
        <taxon>Sphaerisporangium</taxon>
    </lineage>
</organism>